<feature type="compositionally biased region" description="Low complexity" evidence="1">
    <location>
        <begin position="168"/>
        <end position="177"/>
    </location>
</feature>
<evidence type="ECO:0000313" key="3">
    <source>
        <dbReference type="RefSeq" id="XP_032833489.1"/>
    </source>
</evidence>
<evidence type="ECO:0000256" key="1">
    <source>
        <dbReference type="SAM" id="MobiDB-lite"/>
    </source>
</evidence>
<name>A0AAJ7UCZ4_PETMA</name>
<protein>
    <submittedName>
        <fullName evidence="3">Uncharacterized protein LOC116956132</fullName>
    </submittedName>
</protein>
<dbReference type="Proteomes" id="UP001318040">
    <property type="component" value="Chromosome 63"/>
</dbReference>
<feature type="compositionally biased region" description="Gly residues" evidence="1">
    <location>
        <begin position="211"/>
        <end position="220"/>
    </location>
</feature>
<accession>A0AAJ7UCZ4</accession>
<dbReference type="AlphaFoldDB" id="A0AAJ7UCZ4"/>
<evidence type="ECO:0000313" key="2">
    <source>
        <dbReference type="Proteomes" id="UP001318040"/>
    </source>
</evidence>
<feature type="region of interest" description="Disordered" evidence="1">
    <location>
        <begin position="138"/>
        <end position="188"/>
    </location>
</feature>
<feature type="region of interest" description="Disordered" evidence="1">
    <location>
        <begin position="208"/>
        <end position="288"/>
    </location>
</feature>
<dbReference type="KEGG" id="pmrn:116956132"/>
<dbReference type="RefSeq" id="XP_032833489.1">
    <property type="nucleotide sequence ID" value="XM_032977598.1"/>
</dbReference>
<feature type="compositionally biased region" description="Acidic residues" evidence="1">
    <location>
        <begin position="225"/>
        <end position="253"/>
    </location>
</feature>
<proteinExistence type="predicted"/>
<keyword evidence="2" id="KW-1185">Reference proteome</keyword>
<organism evidence="2 3">
    <name type="scientific">Petromyzon marinus</name>
    <name type="common">Sea lamprey</name>
    <dbReference type="NCBI Taxonomy" id="7757"/>
    <lineage>
        <taxon>Eukaryota</taxon>
        <taxon>Metazoa</taxon>
        <taxon>Chordata</taxon>
        <taxon>Craniata</taxon>
        <taxon>Vertebrata</taxon>
        <taxon>Cyclostomata</taxon>
        <taxon>Hyperoartia</taxon>
        <taxon>Petromyzontiformes</taxon>
        <taxon>Petromyzontidae</taxon>
        <taxon>Petromyzon</taxon>
    </lineage>
</organism>
<gene>
    <name evidence="3" type="primary">LOC116956132</name>
</gene>
<sequence>MAAAASEEELPPAVDVDPRGDFTGWLGAQGVKPGLARTLATDLGIADYDCLLACTEDAEVRSELLAVAKERLPFAHYAIFRRVVNGVPPRRQPHPAARGASATSEADIRRTLGTVQQLTELVLSVQRLTSPEAFLNSLSASTHGRASSKRKAGSSTGTATVMMRRRCAQQSAARASRYPVSGGASERYEDEELPSVVINHQGIAVYERGGDAGAGAGAGGQVNNDDGEDDENEEEEEDDEEEDEEEEEEEDDDIANRAAYDAYPQQPPLAPLENTNGQEQLAHKRRKH</sequence>
<reference evidence="3" key="1">
    <citation type="submission" date="2025-08" db="UniProtKB">
        <authorList>
            <consortium name="RefSeq"/>
        </authorList>
    </citation>
    <scope>IDENTIFICATION</scope>
    <source>
        <tissue evidence="3">Sperm</tissue>
    </source>
</reference>